<dbReference type="Proteomes" id="UP000283509">
    <property type="component" value="Unassembled WGS sequence"/>
</dbReference>
<name>A0A423TE10_PENVA</name>
<dbReference type="EMBL" id="QCYY01001854">
    <property type="protein sequence ID" value="ROT74703.1"/>
    <property type="molecule type" value="Genomic_DNA"/>
</dbReference>
<reference evidence="1 2" key="1">
    <citation type="submission" date="2018-04" db="EMBL/GenBank/DDBJ databases">
        <authorList>
            <person name="Zhang X."/>
            <person name="Yuan J."/>
            <person name="Li F."/>
            <person name="Xiang J."/>
        </authorList>
    </citation>
    <scope>NUCLEOTIDE SEQUENCE [LARGE SCALE GENOMIC DNA]</scope>
    <source>
        <tissue evidence="1">Muscle</tissue>
    </source>
</reference>
<proteinExistence type="predicted"/>
<keyword evidence="2" id="KW-1185">Reference proteome</keyword>
<organism evidence="1 2">
    <name type="scientific">Penaeus vannamei</name>
    <name type="common">Whiteleg shrimp</name>
    <name type="synonym">Litopenaeus vannamei</name>
    <dbReference type="NCBI Taxonomy" id="6689"/>
    <lineage>
        <taxon>Eukaryota</taxon>
        <taxon>Metazoa</taxon>
        <taxon>Ecdysozoa</taxon>
        <taxon>Arthropoda</taxon>
        <taxon>Crustacea</taxon>
        <taxon>Multicrustacea</taxon>
        <taxon>Malacostraca</taxon>
        <taxon>Eumalacostraca</taxon>
        <taxon>Eucarida</taxon>
        <taxon>Decapoda</taxon>
        <taxon>Dendrobranchiata</taxon>
        <taxon>Penaeoidea</taxon>
        <taxon>Penaeidae</taxon>
        <taxon>Penaeus</taxon>
    </lineage>
</organism>
<comment type="caution">
    <text evidence="1">The sequence shown here is derived from an EMBL/GenBank/DDBJ whole genome shotgun (WGS) entry which is preliminary data.</text>
</comment>
<accession>A0A423TE10</accession>
<evidence type="ECO:0000313" key="1">
    <source>
        <dbReference type="EMBL" id="ROT74703.1"/>
    </source>
</evidence>
<evidence type="ECO:0008006" key="3">
    <source>
        <dbReference type="Google" id="ProtNLM"/>
    </source>
</evidence>
<evidence type="ECO:0000313" key="2">
    <source>
        <dbReference type="Proteomes" id="UP000283509"/>
    </source>
</evidence>
<sequence length="228" mass="25697">MLAVSKREVQDSESVSTLEAKEGGMFHPLNDRVVFPGLKVASDYGFDYNKTTETFGNCSCKPGSIVELRMCLLNLVYTDDLAKPTSEKYMQVTERFLGELSRILFRGLIGEGSVILFRRATITGYEKRPDDKTTAVAQVDLTLKLYQAEYHVKNGIEPAVRVGKIGGYTTDHEECIKTKESYISEELRTKLSEKNSPRMTDNRTALDSETWRAMSVDFTRPLAALETR</sequence>
<gene>
    <name evidence="1" type="ORF">C7M84_006781</name>
</gene>
<dbReference type="AlphaFoldDB" id="A0A423TE10"/>
<protein>
    <recommendedName>
        <fullName evidence="3">SEA domain-containing protein</fullName>
    </recommendedName>
</protein>
<reference evidence="1 2" key="2">
    <citation type="submission" date="2019-01" db="EMBL/GenBank/DDBJ databases">
        <title>The decoding of complex shrimp genome reveals the adaptation for benthos swimmer, frequently molting mechanism and breeding impact on genome.</title>
        <authorList>
            <person name="Sun Y."/>
            <person name="Gao Y."/>
            <person name="Yu Y."/>
        </authorList>
    </citation>
    <scope>NUCLEOTIDE SEQUENCE [LARGE SCALE GENOMIC DNA]</scope>
    <source>
        <tissue evidence="1">Muscle</tissue>
    </source>
</reference>